<dbReference type="PANTHER" id="PTHR32161:SF21">
    <property type="entry name" value="OS03G0314500 PROTEIN"/>
    <property type="match status" value="1"/>
</dbReference>
<accession>W9R4T4</accession>
<dbReference type="SUPFAM" id="SSF82171">
    <property type="entry name" value="DPP6 N-terminal domain-like"/>
    <property type="match status" value="1"/>
</dbReference>
<dbReference type="Gene3D" id="2.120.10.30">
    <property type="entry name" value="TolB, C-terminal domain"/>
    <property type="match status" value="2"/>
</dbReference>
<protein>
    <recommendedName>
        <fullName evidence="4">Protein tolB</fullName>
    </recommendedName>
</protein>
<evidence type="ECO:0000256" key="1">
    <source>
        <dbReference type="SAM" id="MobiDB-lite"/>
    </source>
</evidence>
<sequence>MATENRGFIAFFATYRPPVPLGIYSRPLEPPPKSIADEIHLITHPKELESDNYNYNGQQIPPAALKTILNRPKLVSLGLYKDADVDSGRLSGFLFVSERGDYELETLHIALRFNDSTQPKVKVFSLADIYGTTTFGGVRMEDSGCVAGDYLIYVTTKDPAPKRRQPWTAVYKTNLNTGETERLTPPGEADLSPSVSPSGRKIAVASFEGKDRGWDGEIENLETNIYVFDIDNPIQTRYKVVTDGGWPTWGSEDVLFFHRKVGDYWGVFRAVIGRSLVPPVRITPEDITAITPAAINGTTVAVATIRQISSFNDVRVKDQYRHIEIFEYSATSGETVSNIKITQDTGLLADHFNPFVIDVIGENKRIGYHRCRTIKSQDGITRRFHKLKSADPAIQLVRVPGVFPTFSEDGSKLAFVDNEFKAVWLADASGLRVVYDAGKPNSLFATVWNRNPEKDTLYVCVGPAFSPNDKLDIAALINVSTADNPKLKTLTTGDFNNAFASTNIEGTQLVYRSTRNGGSEKYKNLYIMDAQSGEDGCLTRLTEGKWTDTHCQWSPNGDWIVFSSSRENPYGADQYKKENFDNGLDPGYFAVYLVNTSNPSAVVRVAGSGYDLAGHVNHPFFSPDGKSIVVTSDLAAVSVDPISLPLFVHSVRPYGDIFIFDIDTKDIHKNKDLKTFKRATHSRFEYSTVSWTSMFPPVDMDAQWNLQHYIGQFDFAPTCPYVHPGGGESWHMTGQLCIPKRDC</sequence>
<dbReference type="Pfam" id="PF07676">
    <property type="entry name" value="PD40"/>
    <property type="match status" value="3"/>
</dbReference>
<reference evidence="3" key="1">
    <citation type="submission" date="2013-01" db="EMBL/GenBank/DDBJ databases">
        <title>Draft Genome Sequence of a Mulberry Tree, Morus notabilis C.K. Schneid.</title>
        <authorList>
            <person name="He N."/>
            <person name="Zhao S."/>
        </authorList>
    </citation>
    <scope>NUCLEOTIDE SEQUENCE</scope>
</reference>
<name>W9R4T4_9ROSA</name>
<dbReference type="PANTHER" id="PTHR32161">
    <property type="entry name" value="DPP6 N-TERMINAL DOMAIN-LIKE PROTEIN"/>
    <property type="match status" value="1"/>
</dbReference>
<dbReference type="Proteomes" id="UP000030645">
    <property type="component" value="Unassembled WGS sequence"/>
</dbReference>
<dbReference type="InterPro" id="IPR011042">
    <property type="entry name" value="6-blade_b-propeller_TolB-like"/>
</dbReference>
<dbReference type="eggNOG" id="ENOG502SHXZ">
    <property type="taxonomic scope" value="Eukaryota"/>
</dbReference>
<dbReference type="EMBL" id="KE344580">
    <property type="protein sequence ID" value="EXB68658.1"/>
    <property type="molecule type" value="Genomic_DNA"/>
</dbReference>
<feature type="region of interest" description="Disordered" evidence="1">
    <location>
        <begin position="178"/>
        <end position="197"/>
    </location>
</feature>
<gene>
    <name evidence="2" type="ORF">L484_024672</name>
</gene>
<evidence type="ECO:0000313" key="3">
    <source>
        <dbReference type="Proteomes" id="UP000030645"/>
    </source>
</evidence>
<dbReference type="InterPro" id="IPR011659">
    <property type="entry name" value="WD40"/>
</dbReference>
<organism evidence="2 3">
    <name type="scientific">Morus notabilis</name>
    <dbReference type="NCBI Taxonomy" id="981085"/>
    <lineage>
        <taxon>Eukaryota</taxon>
        <taxon>Viridiplantae</taxon>
        <taxon>Streptophyta</taxon>
        <taxon>Embryophyta</taxon>
        <taxon>Tracheophyta</taxon>
        <taxon>Spermatophyta</taxon>
        <taxon>Magnoliopsida</taxon>
        <taxon>eudicotyledons</taxon>
        <taxon>Gunneridae</taxon>
        <taxon>Pentapetalae</taxon>
        <taxon>rosids</taxon>
        <taxon>fabids</taxon>
        <taxon>Rosales</taxon>
        <taxon>Moraceae</taxon>
        <taxon>Moreae</taxon>
        <taxon>Morus</taxon>
    </lineage>
</organism>
<proteinExistence type="predicted"/>
<dbReference type="AlphaFoldDB" id="W9R4T4"/>
<keyword evidence="3" id="KW-1185">Reference proteome</keyword>
<dbReference type="STRING" id="981085.W9R4T4"/>
<evidence type="ECO:0000313" key="2">
    <source>
        <dbReference type="EMBL" id="EXB68658.1"/>
    </source>
</evidence>
<evidence type="ECO:0008006" key="4">
    <source>
        <dbReference type="Google" id="ProtNLM"/>
    </source>
</evidence>